<organism evidence="2">
    <name type="scientific">Streptomyces avermitilis</name>
    <dbReference type="NCBI Taxonomy" id="33903"/>
    <lineage>
        <taxon>Bacteria</taxon>
        <taxon>Bacillati</taxon>
        <taxon>Actinomycetota</taxon>
        <taxon>Actinomycetes</taxon>
        <taxon>Kitasatosporales</taxon>
        <taxon>Streptomycetaceae</taxon>
        <taxon>Streptomyces</taxon>
    </lineage>
</organism>
<accession>A0A499V539</accession>
<reference evidence="2" key="1">
    <citation type="submission" date="2019-04" db="EMBL/GenBank/DDBJ databases">
        <title>Draft genome sequences of Streptomyces avermitilis MC3.</title>
        <authorList>
            <person name="Komaki H."/>
            <person name="Tamura T."/>
            <person name="Hosoyama A."/>
        </authorList>
    </citation>
    <scope>NUCLEOTIDE SEQUENCE</scope>
    <source>
        <strain evidence="2">MC3</strain>
    </source>
</reference>
<proteinExistence type="predicted"/>
<feature type="compositionally biased region" description="Basic and acidic residues" evidence="1">
    <location>
        <begin position="1"/>
        <end position="10"/>
    </location>
</feature>
<protein>
    <submittedName>
        <fullName evidence="2">Uncharacterized protein</fullName>
    </submittedName>
</protein>
<gene>
    <name evidence="2" type="ORF">SAVMC3_12710</name>
</gene>
<evidence type="ECO:0000313" key="2">
    <source>
        <dbReference type="EMBL" id="BBJ48642.1"/>
    </source>
</evidence>
<dbReference type="AlphaFoldDB" id="A0A499V539"/>
<dbReference type="EMBL" id="AP019621">
    <property type="protein sequence ID" value="BBJ48642.1"/>
    <property type="molecule type" value="Genomic_DNA"/>
</dbReference>
<evidence type="ECO:0000256" key="1">
    <source>
        <dbReference type="SAM" id="MobiDB-lite"/>
    </source>
</evidence>
<feature type="region of interest" description="Disordered" evidence="1">
    <location>
        <begin position="1"/>
        <end position="25"/>
    </location>
</feature>
<name>A0A499V539_STRAX</name>
<sequence>MRHTGSERACVRPWARPEPAPAGSGLRRARARWGSRAVGAGGVVAVAVRAAGFLHLRLVQVVAAFGQLVQHAAFESLERLVVGVVVGLDDLERPVPRDDVAAQDLLLDPVGRPVVAGSAQQFDRVTEFQIRTAGQLMEGVQVAAGPLGRLQRLGQCA</sequence>